<dbReference type="AlphaFoldDB" id="A0A3Q1G9Q0"/>
<dbReference type="Proteomes" id="UP000257200">
    <property type="component" value="Unplaced"/>
</dbReference>
<evidence type="ECO:0000313" key="2">
    <source>
        <dbReference type="Proteomes" id="UP000257200"/>
    </source>
</evidence>
<sequence length="109" mass="12754">VGKKKKLLNEQLKCRCSPSAVGYTLRKYRWTNRLEEKPRSGHPRVSQARNDRILIRMWRENCKLTSRELQSYKAVKKPLINERQKLAQISLVYCVGGYLHLCFCVLACS</sequence>
<dbReference type="Ensembl" id="ENSAPOT00000001504.1">
    <property type="protein sequence ID" value="ENSAPOP00000027306.1"/>
    <property type="gene ID" value="ENSAPOG00000011772.1"/>
</dbReference>
<reference evidence="1" key="2">
    <citation type="submission" date="2025-09" db="UniProtKB">
        <authorList>
            <consortium name="Ensembl"/>
        </authorList>
    </citation>
    <scope>IDENTIFICATION</scope>
</reference>
<proteinExistence type="predicted"/>
<name>A0A3Q1G9Q0_9TELE</name>
<accession>A0A3Q1G9Q0</accession>
<reference evidence="1" key="1">
    <citation type="submission" date="2025-08" db="UniProtKB">
        <authorList>
            <consortium name="Ensembl"/>
        </authorList>
    </citation>
    <scope>IDENTIFICATION</scope>
</reference>
<evidence type="ECO:0008006" key="3">
    <source>
        <dbReference type="Google" id="ProtNLM"/>
    </source>
</evidence>
<dbReference type="GeneTree" id="ENSGT00940000177745"/>
<protein>
    <recommendedName>
        <fullName evidence="3">Transposase Tc1-like domain-containing protein</fullName>
    </recommendedName>
</protein>
<evidence type="ECO:0000313" key="1">
    <source>
        <dbReference type="Ensembl" id="ENSAPOP00000027306.1"/>
    </source>
</evidence>
<organism evidence="1 2">
    <name type="scientific">Acanthochromis polyacanthus</name>
    <name type="common">spiny chromis</name>
    <dbReference type="NCBI Taxonomy" id="80966"/>
    <lineage>
        <taxon>Eukaryota</taxon>
        <taxon>Metazoa</taxon>
        <taxon>Chordata</taxon>
        <taxon>Craniata</taxon>
        <taxon>Vertebrata</taxon>
        <taxon>Euteleostomi</taxon>
        <taxon>Actinopterygii</taxon>
        <taxon>Neopterygii</taxon>
        <taxon>Teleostei</taxon>
        <taxon>Neoteleostei</taxon>
        <taxon>Acanthomorphata</taxon>
        <taxon>Ovalentaria</taxon>
        <taxon>Pomacentridae</taxon>
        <taxon>Acanthochromis</taxon>
    </lineage>
</organism>
<keyword evidence="2" id="KW-1185">Reference proteome</keyword>
<dbReference type="InParanoid" id="A0A3Q1G9Q0"/>